<feature type="compositionally biased region" description="Basic and acidic residues" evidence="2">
    <location>
        <begin position="243"/>
        <end position="260"/>
    </location>
</feature>
<comment type="caution">
    <text evidence="3">The sequence shown here is derived from an EMBL/GenBank/DDBJ whole genome shotgun (WGS) entry which is preliminary data.</text>
</comment>
<dbReference type="CDD" id="cd07361">
    <property type="entry name" value="MEMO_like"/>
    <property type="match status" value="1"/>
</dbReference>
<dbReference type="Gene3D" id="3.40.830.10">
    <property type="entry name" value="LigB-like"/>
    <property type="match status" value="1"/>
</dbReference>
<dbReference type="AlphaFoldDB" id="A0A438MZT5"/>
<dbReference type="InterPro" id="IPR002737">
    <property type="entry name" value="MEMO1_fam"/>
</dbReference>
<dbReference type="PANTHER" id="PTHR11060">
    <property type="entry name" value="PROTEIN MEMO1"/>
    <property type="match status" value="1"/>
</dbReference>
<dbReference type="PANTHER" id="PTHR11060:SF0">
    <property type="entry name" value="PROTEIN MEMO1"/>
    <property type="match status" value="1"/>
</dbReference>
<organism evidence="3 4">
    <name type="scientific">Exophiala mesophila</name>
    <name type="common">Black yeast-like fungus</name>
    <dbReference type="NCBI Taxonomy" id="212818"/>
    <lineage>
        <taxon>Eukaryota</taxon>
        <taxon>Fungi</taxon>
        <taxon>Dikarya</taxon>
        <taxon>Ascomycota</taxon>
        <taxon>Pezizomycotina</taxon>
        <taxon>Eurotiomycetes</taxon>
        <taxon>Chaetothyriomycetidae</taxon>
        <taxon>Chaetothyriales</taxon>
        <taxon>Herpotrichiellaceae</taxon>
        <taxon>Exophiala</taxon>
    </lineage>
</organism>
<feature type="region of interest" description="Disordered" evidence="2">
    <location>
        <begin position="235"/>
        <end position="277"/>
    </location>
</feature>
<proteinExistence type="inferred from homology"/>
<evidence type="ECO:0000313" key="3">
    <source>
        <dbReference type="EMBL" id="RVX68831.1"/>
    </source>
</evidence>
<dbReference type="OrthoDB" id="417112at2759"/>
<evidence type="ECO:0000313" key="4">
    <source>
        <dbReference type="Proteomes" id="UP000288859"/>
    </source>
</evidence>
<dbReference type="VEuPathDB" id="FungiDB:PV10_02966"/>
<reference evidence="3 4" key="1">
    <citation type="submission" date="2017-03" db="EMBL/GenBank/DDBJ databases">
        <title>Genomes of endolithic fungi from Antarctica.</title>
        <authorList>
            <person name="Coleine C."/>
            <person name="Masonjones S."/>
            <person name="Stajich J.E."/>
        </authorList>
    </citation>
    <scope>NUCLEOTIDE SEQUENCE [LARGE SCALE GENOMIC DNA]</scope>
    <source>
        <strain evidence="3 4">CCFEE 6314</strain>
    </source>
</reference>
<accession>A0A438MZT5</accession>
<evidence type="ECO:0008006" key="5">
    <source>
        <dbReference type="Google" id="ProtNLM"/>
    </source>
</evidence>
<dbReference type="HAMAP" id="MF_00055">
    <property type="entry name" value="MEMO1"/>
    <property type="match status" value="1"/>
</dbReference>
<dbReference type="Pfam" id="PF01875">
    <property type="entry name" value="Memo"/>
    <property type="match status" value="1"/>
</dbReference>
<feature type="compositionally biased region" description="Polar residues" evidence="2">
    <location>
        <begin position="266"/>
        <end position="277"/>
    </location>
</feature>
<protein>
    <recommendedName>
        <fullName evidence="5">AmmeMemoRadiSam system protein B</fullName>
    </recommendedName>
</protein>
<evidence type="ECO:0000256" key="1">
    <source>
        <dbReference type="ARBA" id="ARBA00006315"/>
    </source>
</evidence>
<dbReference type="NCBIfam" id="TIGR04336">
    <property type="entry name" value="AmmeMemoSam_B"/>
    <property type="match status" value="1"/>
</dbReference>
<dbReference type="Proteomes" id="UP000288859">
    <property type="component" value="Unassembled WGS sequence"/>
</dbReference>
<dbReference type="EMBL" id="NAJM01000034">
    <property type="protein sequence ID" value="RVX68831.1"/>
    <property type="molecule type" value="Genomic_DNA"/>
</dbReference>
<comment type="similarity">
    <text evidence="1">Belongs to the MEMO1 family.</text>
</comment>
<evidence type="ECO:0000256" key="2">
    <source>
        <dbReference type="SAM" id="MobiDB-lite"/>
    </source>
</evidence>
<gene>
    <name evidence="3" type="ORF">B0A52_07486</name>
</gene>
<name>A0A438MZT5_EXOME</name>
<sequence>MAVREASHAGSWYSGNGRQLTSQLDSWLAKVPEKAILPGVDKLPLSGARAIISPHAGYAYSGPAAAWAFKCLNLSEAKRIFILHPSHHHHLSTAALPVVDAYETPLSDSPLPLDHETIAALAKLSTEANGRTVKFTTMSQNIDEAEHSAEMQLPYIHRLLQNLYPDRPESSYPPLVPIMVGGTNPTTEAALGKLLAPYIADKANAFVISSDFCHWGSRFGYTYYLPDAPSPALSPLTLPNGVRETHQSSPPEREDQETTHKLPTLGQGQDLRSNSKISKTGPQIYESIAHADRACMCAIATGEHSEFLRVLQETGNTVCGRHPIGVFMAGVEEVKRLKQQEESGGGDDGERLDSEFGRFRFMRYERSSDAESYRDSSVSYVSAFAVL</sequence>